<proteinExistence type="predicted"/>
<gene>
    <name evidence="1" type="ORF">SIMMY50_177</name>
</gene>
<dbReference type="Proteomes" id="UP000222975">
    <property type="component" value="Segment"/>
</dbReference>
<dbReference type="EMBL" id="KU886223">
    <property type="protein sequence ID" value="ANH51639.1"/>
    <property type="molecule type" value="Genomic_DNA"/>
</dbReference>
<evidence type="ECO:0000313" key="2">
    <source>
        <dbReference type="Proteomes" id="UP000222975"/>
    </source>
</evidence>
<evidence type="ECO:0000313" key="1">
    <source>
        <dbReference type="EMBL" id="ANH51639.1"/>
    </source>
</evidence>
<sequence length="394" mass="44379">MKIEYTIDPIVSPINEQRILANRFTIDTPDLSITGFISSLDVLIKPTGPDARPHDTYDRHLSYEISVVMKDLEKRYPARPDGSFRLNVSVGDFPEKEADGYTRRWLPIIGLEAESEIDAMRLVIRALFGELLRPHDYSHTVVNKKYLHVCEQLMDLGLVNIPNGDYKSPLVMTRVHDGEVSVDRAWRVVNNKLALKRTILTRQIDANTRQTRMFTPAEHQFFELDGSLPFNPTQNRGHGFFQPCHNSGLSHDSWMRQQAAMQMNAMGSVAQYGLNAMNYQQPSMQHGVPSYHNRSLVESDLGPRNEDTPIRGKVKYIEVAPVLITEDSASIVNDGSHNAYGVYRREELGGGNLAVHIGDFLDGGLAVAYATKMGKFFNVNVEDYVSPAPAEYNK</sequence>
<keyword evidence="2" id="KW-1185">Reference proteome</keyword>
<reference evidence="2" key="1">
    <citation type="submission" date="2016-03" db="EMBL/GenBank/DDBJ databases">
        <authorList>
            <person name="Sharma R."/>
            <person name="Simister A.R."/>
            <person name="Berg J.A."/>
            <person name="Jensen G.L."/>
            <person name="Keele B.R."/>
            <person name="Ward M.E.H."/>
            <person name="Breakwell D.P."/>
            <person name="Hope S."/>
            <person name="Grose J.H."/>
        </authorList>
    </citation>
    <scope>NUCLEOTIDE SEQUENCE [LARGE SCALE GENOMIC DNA]</scope>
</reference>
<accession>A0A173GE15</accession>
<organism evidence="1 2">
    <name type="scientific">Erwinia phage vB_EamM_Simmy50</name>
    <dbReference type="NCBI Taxonomy" id="1815988"/>
    <lineage>
        <taxon>Viruses</taxon>
        <taxon>Duplodnaviria</taxon>
        <taxon>Heunggongvirae</taxon>
        <taxon>Uroviricota</taxon>
        <taxon>Caudoviricetes</taxon>
        <taxon>Chimalliviridae</taxon>
        <taxon>Agricanvirus</taxon>
        <taxon>Agricanvirus simmy50</taxon>
    </lineage>
</organism>
<name>A0A173GE15_9CAUD</name>
<protein>
    <submittedName>
        <fullName evidence="1">Uncharacterized protein</fullName>
    </submittedName>
</protein>